<reference evidence="3" key="1">
    <citation type="submission" date="2021-01" db="EMBL/GenBank/DDBJ databases">
        <authorList>
            <consortium name="Genoscope - CEA"/>
            <person name="William W."/>
        </authorList>
    </citation>
    <scope>NUCLEOTIDE SEQUENCE</scope>
</reference>
<proteinExistence type="predicted"/>
<keyword evidence="4" id="KW-1185">Reference proteome</keyword>
<dbReference type="Proteomes" id="UP000688137">
    <property type="component" value="Unassembled WGS sequence"/>
</dbReference>
<gene>
    <name evidence="3" type="ORF">PPRIM_AZ9-3.1.T0110302</name>
</gene>
<feature type="chain" id="PRO_5035841397" evidence="2">
    <location>
        <begin position="18"/>
        <end position="350"/>
    </location>
</feature>
<keyword evidence="1" id="KW-0175">Coiled coil</keyword>
<keyword evidence="2" id="KW-0732">Signal</keyword>
<dbReference type="EMBL" id="CAJJDM010000008">
    <property type="protein sequence ID" value="CAD8047186.1"/>
    <property type="molecule type" value="Genomic_DNA"/>
</dbReference>
<evidence type="ECO:0000256" key="1">
    <source>
        <dbReference type="SAM" id="Coils"/>
    </source>
</evidence>
<protein>
    <submittedName>
        <fullName evidence="3">Uncharacterized protein</fullName>
    </submittedName>
</protein>
<feature type="signal peptide" evidence="2">
    <location>
        <begin position="1"/>
        <end position="17"/>
    </location>
</feature>
<evidence type="ECO:0000313" key="3">
    <source>
        <dbReference type="EMBL" id="CAD8047186.1"/>
    </source>
</evidence>
<evidence type="ECO:0000313" key="4">
    <source>
        <dbReference type="Proteomes" id="UP000688137"/>
    </source>
</evidence>
<dbReference type="AlphaFoldDB" id="A0A8S1K4H3"/>
<evidence type="ECO:0000256" key="2">
    <source>
        <dbReference type="SAM" id="SignalP"/>
    </source>
</evidence>
<feature type="coiled-coil region" evidence="1">
    <location>
        <begin position="271"/>
        <end position="305"/>
    </location>
</feature>
<accession>A0A8S1K4H3</accession>
<sequence>MSQKSLLVLLLITIAIATESPALQQLRHKLESNEYNSQLVDMLELSVAGGQLDRVFELLQKMIDDLTGQINSANLEHASRMAAFQQSIEQLEANLASLQNEVQTNNRKIGEITQSISTLTSTNVSIKKQLETINQREEQIRDNRAKEIQAVETKQTAAQKILGALEEIHDRLVKAVLSNQGSFLEEREKQEIIKQVKQELGHKHPLVLLLDLSAKFDEITARKAIELIEQIIASIKDGQQLREQNQTAAEQNFNSLINEVSILREKLGQDNQKTSSTLKNKQNDLKIAQRRNKQLSLNQENTQQLLETTRVQKDLYDSNFRSNTSKREGQLNSLKTAFQILRDNEQALKK</sequence>
<name>A0A8S1K4H3_PARPR</name>
<organism evidence="3 4">
    <name type="scientific">Paramecium primaurelia</name>
    <dbReference type="NCBI Taxonomy" id="5886"/>
    <lineage>
        <taxon>Eukaryota</taxon>
        <taxon>Sar</taxon>
        <taxon>Alveolata</taxon>
        <taxon>Ciliophora</taxon>
        <taxon>Intramacronucleata</taxon>
        <taxon>Oligohymenophorea</taxon>
        <taxon>Peniculida</taxon>
        <taxon>Parameciidae</taxon>
        <taxon>Paramecium</taxon>
    </lineage>
</organism>
<comment type="caution">
    <text evidence="3">The sequence shown here is derived from an EMBL/GenBank/DDBJ whole genome shotgun (WGS) entry which is preliminary data.</text>
</comment>
<feature type="coiled-coil region" evidence="1">
    <location>
        <begin position="56"/>
        <end position="108"/>
    </location>
</feature>